<dbReference type="OrthoDB" id="823120at2"/>
<feature type="transmembrane region" description="Helical" evidence="1">
    <location>
        <begin position="245"/>
        <end position="267"/>
    </location>
</feature>
<organism evidence="2 3">
    <name type="scientific">Algoriphagus kandeliae</name>
    <dbReference type="NCBI Taxonomy" id="2562278"/>
    <lineage>
        <taxon>Bacteria</taxon>
        <taxon>Pseudomonadati</taxon>
        <taxon>Bacteroidota</taxon>
        <taxon>Cytophagia</taxon>
        <taxon>Cytophagales</taxon>
        <taxon>Cyclobacteriaceae</taxon>
        <taxon>Algoriphagus</taxon>
    </lineage>
</organism>
<reference evidence="2 3" key="1">
    <citation type="submission" date="2019-03" db="EMBL/GenBank/DDBJ databases">
        <title>Algoriphagus sp. nov, a new strain isolated from root system soil of mangrove plant Kandelia.</title>
        <authorList>
            <person name="Yin Q."/>
            <person name="Wang K."/>
            <person name="Song Z."/>
        </authorList>
    </citation>
    <scope>NUCLEOTIDE SEQUENCE [LARGE SCALE GENOMIC DNA]</scope>
    <source>
        <strain evidence="2 3">XY-J91</strain>
    </source>
</reference>
<proteinExistence type="predicted"/>
<keyword evidence="1" id="KW-1133">Transmembrane helix</keyword>
<protein>
    <submittedName>
        <fullName evidence="2">Uncharacterized protein</fullName>
    </submittedName>
</protein>
<gene>
    <name evidence="2" type="ORF">E4S40_09590</name>
</gene>
<dbReference type="Proteomes" id="UP000297647">
    <property type="component" value="Unassembled WGS sequence"/>
</dbReference>
<feature type="transmembrane region" description="Helical" evidence="1">
    <location>
        <begin position="21"/>
        <end position="43"/>
    </location>
</feature>
<comment type="caution">
    <text evidence="2">The sequence shown here is derived from an EMBL/GenBank/DDBJ whole genome shotgun (WGS) entry which is preliminary data.</text>
</comment>
<keyword evidence="1" id="KW-0812">Transmembrane</keyword>
<feature type="transmembrane region" description="Helical" evidence="1">
    <location>
        <begin position="116"/>
        <end position="136"/>
    </location>
</feature>
<dbReference type="RefSeq" id="WP_135073456.1">
    <property type="nucleotide sequence ID" value="NZ_SPSB01000003.1"/>
</dbReference>
<evidence type="ECO:0000256" key="1">
    <source>
        <dbReference type="SAM" id="Phobius"/>
    </source>
</evidence>
<keyword evidence="1" id="KW-0472">Membrane</keyword>
<feature type="transmembrane region" description="Helical" evidence="1">
    <location>
        <begin position="166"/>
        <end position="190"/>
    </location>
</feature>
<feature type="transmembrane region" description="Helical" evidence="1">
    <location>
        <begin position="63"/>
        <end position="81"/>
    </location>
</feature>
<feature type="transmembrane region" description="Helical" evidence="1">
    <location>
        <begin position="202"/>
        <end position="221"/>
    </location>
</feature>
<keyword evidence="3" id="KW-1185">Reference proteome</keyword>
<dbReference type="AlphaFoldDB" id="A0A4Y9QR60"/>
<evidence type="ECO:0000313" key="2">
    <source>
        <dbReference type="EMBL" id="TFV94278.1"/>
    </source>
</evidence>
<dbReference type="EMBL" id="SPSB01000003">
    <property type="protein sequence ID" value="TFV94278.1"/>
    <property type="molecule type" value="Genomic_DNA"/>
</dbReference>
<evidence type="ECO:0000313" key="3">
    <source>
        <dbReference type="Proteomes" id="UP000297647"/>
    </source>
</evidence>
<name>A0A4Y9QR60_9BACT</name>
<accession>A0A4Y9QR60</accession>
<sequence length="274" mass="32281">MNGISVNRIWKLMRLELLFHWKYYVMLTIGSFFLLATFFFYVWNKFSAYWDLWDWRDQTFLGYLMAYKILLVFLVYGNAFFDLRSKANSERYLLIPASNWEKLLSQLFIKIGLAEIILPLVFWLSANFASLIWVNFLQEIFHPENLAEFQLIGIGIIWPFPPDQNWAIYLLMLGIYLVLISIFFAGNLYFGKWNLVLTPVSLFIFYLIITSSSVGLSQLLFTKDESILSFNISINEPEIFTDVPLMVLVIIFLLFLGSALSYLVAYYRLKEREV</sequence>